<keyword evidence="6" id="KW-0675">Receptor</keyword>
<evidence type="ECO:0000259" key="9">
    <source>
        <dbReference type="PROSITE" id="PS50262"/>
    </source>
</evidence>
<evidence type="ECO:0000256" key="6">
    <source>
        <dbReference type="ARBA" id="ARBA00023170"/>
    </source>
</evidence>
<dbReference type="InterPro" id="IPR017452">
    <property type="entry name" value="GPCR_Rhodpsn_7TM"/>
</dbReference>
<feature type="transmembrane region" description="Helical" evidence="8">
    <location>
        <begin position="360"/>
        <end position="381"/>
    </location>
</feature>
<dbReference type="GO" id="GO:0007602">
    <property type="term" value="P:phototransduction"/>
    <property type="evidence" value="ECO:0000318"/>
    <property type="project" value="GO_Central"/>
</dbReference>
<keyword evidence="11" id="KW-1185">Reference proteome</keyword>
<evidence type="ECO:0000313" key="11">
    <source>
        <dbReference type="Proteomes" id="UP000001593"/>
    </source>
</evidence>
<keyword evidence="5 8" id="KW-0472">Membrane</keyword>
<feature type="transmembrane region" description="Helical" evidence="8">
    <location>
        <begin position="136"/>
        <end position="161"/>
    </location>
</feature>
<feature type="transmembrane region" description="Helical" evidence="8">
    <location>
        <begin position="322"/>
        <end position="340"/>
    </location>
</feature>
<dbReference type="CDD" id="cd00637">
    <property type="entry name" value="7tm_classA_rhodopsin-like"/>
    <property type="match status" value="1"/>
</dbReference>
<dbReference type="PRINTS" id="PR00237">
    <property type="entry name" value="GPCRRHODOPSN"/>
</dbReference>
<feature type="domain" description="G-protein coupled receptors family 1 profile" evidence="9">
    <location>
        <begin position="40"/>
        <end position="378"/>
    </location>
</feature>
<feature type="transmembrane region" description="Helical" evidence="8">
    <location>
        <begin position="104"/>
        <end position="124"/>
    </location>
</feature>
<evidence type="ECO:0000313" key="10">
    <source>
        <dbReference type="EMBL" id="EDO44986.1"/>
    </source>
</evidence>
<dbReference type="PhylomeDB" id="A7RUB1"/>
<keyword evidence="3 8" id="KW-1133">Transmembrane helix</keyword>
<feature type="transmembrane region" description="Helical" evidence="8">
    <location>
        <begin position="181"/>
        <end position="204"/>
    </location>
</feature>
<evidence type="ECO:0000256" key="4">
    <source>
        <dbReference type="ARBA" id="ARBA00023040"/>
    </source>
</evidence>
<dbReference type="Proteomes" id="UP000001593">
    <property type="component" value="Unassembled WGS sequence"/>
</dbReference>
<evidence type="ECO:0000256" key="3">
    <source>
        <dbReference type="ARBA" id="ARBA00022989"/>
    </source>
</evidence>
<name>A7RUB1_NEMVE</name>
<dbReference type="PANTHER" id="PTHR24238:SF47">
    <property type="entry name" value="ECDYSTEROIDS_DOPAMINE RECEPTOR-RELATED"/>
    <property type="match status" value="1"/>
</dbReference>
<dbReference type="GO" id="GO:0071482">
    <property type="term" value="P:cellular response to light stimulus"/>
    <property type="evidence" value="ECO:0000318"/>
    <property type="project" value="GO_Central"/>
</dbReference>
<dbReference type="GO" id="GO:0007186">
    <property type="term" value="P:G protein-coupled receptor signaling pathway"/>
    <property type="evidence" value="ECO:0000318"/>
    <property type="project" value="GO_Central"/>
</dbReference>
<feature type="transmembrane region" description="Helical" evidence="8">
    <location>
        <begin position="28"/>
        <end position="49"/>
    </location>
</feature>
<dbReference type="EMBL" id="DS469539">
    <property type="protein sequence ID" value="EDO44986.1"/>
    <property type="molecule type" value="Genomic_DNA"/>
</dbReference>
<keyword evidence="4" id="KW-0297">G-protein coupled receptor</keyword>
<accession>A7RUB1</accession>
<dbReference type="GO" id="GO:0005886">
    <property type="term" value="C:plasma membrane"/>
    <property type="evidence" value="ECO:0000318"/>
    <property type="project" value="GO_Central"/>
</dbReference>
<evidence type="ECO:0000256" key="8">
    <source>
        <dbReference type="SAM" id="Phobius"/>
    </source>
</evidence>
<keyword evidence="7" id="KW-0807">Transducer</keyword>
<evidence type="ECO:0000256" key="1">
    <source>
        <dbReference type="ARBA" id="ARBA00004141"/>
    </source>
</evidence>
<comment type="subcellular location">
    <subcellularLocation>
        <location evidence="1">Membrane</location>
        <topology evidence="1">Multi-pass membrane protein</topology>
    </subcellularLocation>
</comment>
<organism evidence="10 11">
    <name type="scientific">Nematostella vectensis</name>
    <name type="common">Starlet sea anemone</name>
    <dbReference type="NCBI Taxonomy" id="45351"/>
    <lineage>
        <taxon>Eukaryota</taxon>
        <taxon>Metazoa</taxon>
        <taxon>Cnidaria</taxon>
        <taxon>Anthozoa</taxon>
        <taxon>Hexacorallia</taxon>
        <taxon>Actiniaria</taxon>
        <taxon>Edwardsiidae</taxon>
        <taxon>Nematostella</taxon>
    </lineage>
</organism>
<dbReference type="Gene3D" id="1.20.1070.10">
    <property type="entry name" value="Rhodopsin 7-helix transmembrane proteins"/>
    <property type="match status" value="1"/>
</dbReference>
<sequence length="401" mass="45225">MNISSARFSSLLFQLKSRSTWQTATETVLFGFLTLTAFIGNFLCVVVYIKKRHCTPLNFVILSLAAKDLLQCLITMPVQLGVLVAGRWPFNTLMCRFQGFLTPYFHQVSIFTSVLVAVGVFMALSRVRPFRVISELHIKLIICCGWFLSSVCVLVFVLQGNSLVFHPGKLMCVFDYRTMDYVTAITIQIIFTILPLAAISALVMSSICSFRKRQAQDILLCVSHDNTIPFQDNIRMSKCTNSQPELPRNSSPNIPNNILDEEGSPQIDPICIMLTTTSGNSRKGNIKMDEKNTKKDITPGNFIISRRKKKRRLKPKDKVEDVVKALIAVNVVSIICYTVSLANEMSECVLRQHWSAGWAYLLYCLIMSLRGVVTPVLYAMFNPAFRAEVSKLFLVETGQFR</sequence>
<evidence type="ECO:0000256" key="5">
    <source>
        <dbReference type="ARBA" id="ARBA00023136"/>
    </source>
</evidence>
<dbReference type="Pfam" id="PF00001">
    <property type="entry name" value="7tm_1"/>
    <property type="match status" value="1"/>
</dbReference>
<dbReference type="PANTHER" id="PTHR24238">
    <property type="entry name" value="G-PROTEIN COUPLED RECEPTOR"/>
    <property type="match status" value="1"/>
</dbReference>
<evidence type="ECO:0000256" key="2">
    <source>
        <dbReference type="ARBA" id="ARBA00022692"/>
    </source>
</evidence>
<dbReference type="InterPro" id="IPR000276">
    <property type="entry name" value="GPCR_Rhodpsn"/>
</dbReference>
<dbReference type="AlphaFoldDB" id="A7RUB1"/>
<dbReference type="GO" id="GO:0008020">
    <property type="term" value="F:G protein-coupled photoreceptor activity"/>
    <property type="evidence" value="ECO:0000318"/>
    <property type="project" value="GO_Central"/>
</dbReference>
<feature type="transmembrane region" description="Helical" evidence="8">
    <location>
        <begin position="61"/>
        <end position="84"/>
    </location>
</feature>
<protein>
    <recommendedName>
        <fullName evidence="9">G-protein coupled receptors family 1 profile domain-containing protein</fullName>
    </recommendedName>
</protein>
<reference evidence="10 11" key="1">
    <citation type="journal article" date="2007" name="Science">
        <title>Sea anemone genome reveals ancestral eumetazoan gene repertoire and genomic organization.</title>
        <authorList>
            <person name="Putnam N.H."/>
            <person name="Srivastava M."/>
            <person name="Hellsten U."/>
            <person name="Dirks B."/>
            <person name="Chapman J."/>
            <person name="Salamov A."/>
            <person name="Terry A."/>
            <person name="Shapiro H."/>
            <person name="Lindquist E."/>
            <person name="Kapitonov V.V."/>
            <person name="Jurka J."/>
            <person name="Genikhovich G."/>
            <person name="Grigoriev I.V."/>
            <person name="Lucas S.M."/>
            <person name="Steele R.E."/>
            <person name="Finnerty J.R."/>
            <person name="Technau U."/>
            <person name="Martindale M.Q."/>
            <person name="Rokhsar D.S."/>
        </authorList>
    </citation>
    <scope>NUCLEOTIDE SEQUENCE [LARGE SCALE GENOMIC DNA]</scope>
    <source>
        <strain evidence="11">CH2 X CH6</strain>
    </source>
</reference>
<proteinExistence type="predicted"/>
<gene>
    <name evidence="10" type="ORF">NEMVEDRAFT_v1g202273</name>
</gene>
<dbReference type="SUPFAM" id="SSF81321">
    <property type="entry name" value="Family A G protein-coupled receptor-like"/>
    <property type="match status" value="1"/>
</dbReference>
<keyword evidence="2 8" id="KW-0812">Transmembrane</keyword>
<evidence type="ECO:0000256" key="7">
    <source>
        <dbReference type="ARBA" id="ARBA00023224"/>
    </source>
</evidence>
<dbReference type="HOGENOM" id="CLU_687539_0_0_1"/>
<dbReference type="PROSITE" id="PS50262">
    <property type="entry name" value="G_PROTEIN_RECEP_F1_2"/>
    <property type="match status" value="1"/>
</dbReference>
<dbReference type="InParanoid" id="A7RUB1"/>